<protein>
    <submittedName>
        <fullName evidence="1">Dehydrogenase</fullName>
    </submittedName>
</protein>
<name>A0A2N8ZIA2_9VIBR</name>
<dbReference type="KEGG" id="vta:B0031"/>
<sequence>MIKHKQTIVIIGRTSGFGEAVANNSLGDANIIHVAGLSTGLDVNDEKQTCAYFESMGAFDHRMITGGSYALVGKVIDVDIADAKAAFDTKFWGTINAAKPTARSLKPTRAITVTSGMLSRKVVVNTYLKRHQYSP</sequence>
<organism evidence="1 2">
    <name type="scientific">Vibrio tapetis subsp. tapetis</name>
    <dbReference type="NCBI Taxonomy" id="1671868"/>
    <lineage>
        <taxon>Bacteria</taxon>
        <taxon>Pseudomonadati</taxon>
        <taxon>Pseudomonadota</taxon>
        <taxon>Gammaproteobacteria</taxon>
        <taxon>Vibrionales</taxon>
        <taxon>Vibrionaceae</taxon>
        <taxon>Vibrio</taxon>
    </lineage>
</organism>
<gene>
    <name evidence="1" type="ORF">VTAP4600_B0031</name>
</gene>
<evidence type="ECO:0000313" key="2">
    <source>
        <dbReference type="Proteomes" id="UP000235828"/>
    </source>
</evidence>
<dbReference type="SUPFAM" id="SSF51735">
    <property type="entry name" value="NAD(P)-binding Rossmann-fold domains"/>
    <property type="match status" value="1"/>
</dbReference>
<proteinExistence type="predicted"/>
<dbReference type="Proteomes" id="UP000235828">
    <property type="component" value="Chromosome B"/>
</dbReference>
<reference evidence="1 2" key="1">
    <citation type="submission" date="2017-10" db="EMBL/GenBank/DDBJ databases">
        <authorList>
            <person name="Banno H."/>
            <person name="Chua N.-H."/>
        </authorList>
    </citation>
    <scope>NUCLEOTIDE SEQUENCE [LARGE SCALE GENOMIC DNA]</scope>
    <source>
        <strain evidence="1">Vibrio tapetis CECT4600</strain>
    </source>
</reference>
<evidence type="ECO:0000313" key="1">
    <source>
        <dbReference type="EMBL" id="SON51642.1"/>
    </source>
</evidence>
<accession>A0A2N8ZIA2</accession>
<dbReference type="Gene3D" id="3.40.50.720">
    <property type="entry name" value="NAD(P)-binding Rossmann-like Domain"/>
    <property type="match status" value="1"/>
</dbReference>
<dbReference type="EMBL" id="LT960612">
    <property type="protein sequence ID" value="SON51642.1"/>
    <property type="molecule type" value="Genomic_DNA"/>
</dbReference>
<dbReference type="AlphaFoldDB" id="A0A2N8ZIA2"/>
<dbReference type="InterPro" id="IPR036291">
    <property type="entry name" value="NAD(P)-bd_dom_sf"/>
</dbReference>
<keyword evidence="2" id="KW-1185">Reference proteome</keyword>